<dbReference type="AlphaFoldDB" id="A0A222NYV8"/>
<keyword evidence="2" id="KW-0521">NADP</keyword>
<comment type="similarity">
    <text evidence="1">Belongs to the aldo/keto reductase family.</text>
</comment>
<dbReference type="PANTHER" id="PTHR43827">
    <property type="entry name" value="2,5-DIKETO-D-GLUCONIC ACID REDUCTASE"/>
    <property type="match status" value="1"/>
</dbReference>
<dbReference type="PIRSF" id="PIRSF000097">
    <property type="entry name" value="AKR"/>
    <property type="match status" value="1"/>
</dbReference>
<feature type="binding site" evidence="5">
    <location>
        <position position="105"/>
    </location>
    <ligand>
        <name>substrate</name>
    </ligand>
</feature>
<evidence type="ECO:0000256" key="5">
    <source>
        <dbReference type="PIRSR" id="PIRSR000097-2"/>
    </source>
</evidence>
<evidence type="ECO:0000313" key="8">
    <source>
        <dbReference type="EMBL" id="ASQ44774.1"/>
    </source>
</evidence>
<evidence type="ECO:0000256" key="2">
    <source>
        <dbReference type="ARBA" id="ARBA00022857"/>
    </source>
</evidence>
<feature type="domain" description="NADP-dependent oxidoreductase" evidence="7">
    <location>
        <begin position="14"/>
        <end position="255"/>
    </location>
</feature>
<reference evidence="9" key="1">
    <citation type="submission" date="2016-07" db="EMBL/GenBank/DDBJ databases">
        <authorList>
            <person name="Florea S."/>
            <person name="Webb J.S."/>
            <person name="Jaromczyk J."/>
            <person name="Schardl C.L."/>
        </authorList>
    </citation>
    <scope>NUCLEOTIDE SEQUENCE [LARGE SCALE GENOMIC DNA]</scope>
    <source>
        <strain evidence="9">CDC-D5610</strain>
    </source>
</reference>
<dbReference type="PANTHER" id="PTHR43827:SF3">
    <property type="entry name" value="NADP-DEPENDENT OXIDOREDUCTASE DOMAIN-CONTAINING PROTEIN"/>
    <property type="match status" value="1"/>
</dbReference>
<dbReference type="RefSeq" id="WP_157698137.1">
    <property type="nucleotide sequence ID" value="NZ_CP016397.1"/>
</dbReference>
<keyword evidence="9" id="KW-1185">Reference proteome</keyword>
<evidence type="ECO:0000313" key="9">
    <source>
        <dbReference type="Proteomes" id="UP000201728"/>
    </source>
</evidence>
<evidence type="ECO:0000259" key="7">
    <source>
        <dbReference type="Pfam" id="PF00248"/>
    </source>
</evidence>
<dbReference type="Proteomes" id="UP000201728">
    <property type="component" value="Chromosome"/>
</dbReference>
<dbReference type="InterPro" id="IPR036812">
    <property type="entry name" value="NAD(P)_OxRdtase_dom_sf"/>
</dbReference>
<dbReference type="GO" id="GO:0051596">
    <property type="term" value="P:methylglyoxal catabolic process"/>
    <property type="evidence" value="ECO:0007669"/>
    <property type="project" value="TreeGrafter"/>
</dbReference>
<dbReference type="GO" id="GO:1990002">
    <property type="term" value="F:methylglyoxal reductase (NADPH) (acetol producing) activity"/>
    <property type="evidence" value="ECO:0007669"/>
    <property type="project" value="TreeGrafter"/>
</dbReference>
<gene>
    <name evidence="8" type="primary">dkgB</name>
    <name evidence="8" type="ORF">clem_01040</name>
</gene>
<dbReference type="SUPFAM" id="SSF51430">
    <property type="entry name" value="NAD(P)-linked oxidoreductase"/>
    <property type="match status" value="1"/>
</dbReference>
<accession>A0A222NYV8</accession>
<protein>
    <submittedName>
        <fullName evidence="8">2,5-diketo-D-gluconic acid reductase B</fullName>
        <ecNumber evidence="8">1.1.1.346</ecNumber>
    </submittedName>
</protein>
<dbReference type="KEGG" id="lcd:clem_01040"/>
<dbReference type="EC" id="1.1.1.346" evidence="8"/>
<dbReference type="InterPro" id="IPR023210">
    <property type="entry name" value="NADP_OxRdtase_dom"/>
</dbReference>
<sequence>MKTFTAKGVTVPSLGLGTWRLNGAACEEVVEHALEIGYRHIDTAQGYENEAEVGAAIARSGLRREEVWLTSKVWVDDAPLMDLVSVAQKSLERLRVDRLDLLLAHWPPPRSPIERAINALSEVRNRGLTCHTGLSNFTPSQVETALSIDPFLLCNQVEMHPYLRQDRLLAQAKTRDILPVAYCPLAQGRAARDPVLCAIGARRGWTAAQVCLRWLLQRGVVVIPKATNRAHLLANVAVFDLEQLSDEEMCEIDALHSEDRSINPEFAPNWDN</sequence>
<dbReference type="PRINTS" id="PR00069">
    <property type="entry name" value="ALDKETRDTASE"/>
</dbReference>
<dbReference type="Pfam" id="PF00248">
    <property type="entry name" value="Aldo_ket_red"/>
    <property type="match status" value="1"/>
</dbReference>
<evidence type="ECO:0000256" key="3">
    <source>
        <dbReference type="ARBA" id="ARBA00023002"/>
    </source>
</evidence>
<dbReference type="InterPro" id="IPR020471">
    <property type="entry name" value="AKR"/>
</dbReference>
<organism evidence="8 9">
    <name type="scientific">Legionella clemsonensis</name>
    <dbReference type="NCBI Taxonomy" id="1867846"/>
    <lineage>
        <taxon>Bacteria</taxon>
        <taxon>Pseudomonadati</taxon>
        <taxon>Pseudomonadota</taxon>
        <taxon>Gammaproteobacteria</taxon>
        <taxon>Legionellales</taxon>
        <taxon>Legionellaceae</taxon>
        <taxon>Legionella</taxon>
    </lineage>
</organism>
<proteinExistence type="inferred from homology"/>
<feature type="site" description="Lowers pKa of active site Tyr" evidence="6">
    <location>
        <position position="72"/>
    </location>
</feature>
<dbReference type="PROSITE" id="PS00798">
    <property type="entry name" value="ALDOKETO_REDUCTASE_1"/>
    <property type="match status" value="1"/>
</dbReference>
<name>A0A222NYV8_9GAMM</name>
<feature type="active site" description="Proton donor" evidence="4">
    <location>
        <position position="47"/>
    </location>
</feature>
<dbReference type="EMBL" id="CP016397">
    <property type="protein sequence ID" value="ASQ44774.1"/>
    <property type="molecule type" value="Genomic_DNA"/>
</dbReference>
<dbReference type="Gene3D" id="3.20.20.100">
    <property type="entry name" value="NADP-dependent oxidoreductase domain"/>
    <property type="match status" value="1"/>
</dbReference>
<dbReference type="InterPro" id="IPR018170">
    <property type="entry name" value="Aldo/ket_reductase_CS"/>
</dbReference>
<dbReference type="OrthoDB" id="9804790at2"/>
<evidence type="ECO:0000256" key="1">
    <source>
        <dbReference type="ARBA" id="ARBA00007905"/>
    </source>
</evidence>
<evidence type="ECO:0000256" key="4">
    <source>
        <dbReference type="PIRSR" id="PIRSR000097-1"/>
    </source>
</evidence>
<keyword evidence="3 8" id="KW-0560">Oxidoreductase</keyword>
<evidence type="ECO:0000256" key="6">
    <source>
        <dbReference type="PIRSR" id="PIRSR000097-3"/>
    </source>
</evidence>